<gene>
    <name evidence="1" type="ORF">NLS_LOCUS2970</name>
</gene>
<sequence>MRILSSPSSSLVHFPDLQLSSTKVRGRRIQPRNFLTRIVSGEATQKGRELDVAGREDGLLARHAVITCCLEQ</sequence>
<organism evidence="1 2">
    <name type="scientific">Litomosoides sigmodontis</name>
    <name type="common">Filarial nematode worm</name>
    <dbReference type="NCBI Taxonomy" id="42156"/>
    <lineage>
        <taxon>Eukaryota</taxon>
        <taxon>Metazoa</taxon>
        <taxon>Ecdysozoa</taxon>
        <taxon>Nematoda</taxon>
        <taxon>Chromadorea</taxon>
        <taxon>Rhabditida</taxon>
        <taxon>Spirurina</taxon>
        <taxon>Spiruromorpha</taxon>
        <taxon>Filarioidea</taxon>
        <taxon>Onchocercidae</taxon>
        <taxon>Litomosoides</taxon>
    </lineage>
</organism>
<evidence type="ECO:0000313" key="2">
    <source>
        <dbReference type="Proteomes" id="UP000277928"/>
    </source>
</evidence>
<evidence type="ECO:0000313" key="1">
    <source>
        <dbReference type="EMBL" id="VDK75567.1"/>
    </source>
</evidence>
<reference evidence="1 2" key="1">
    <citation type="submission" date="2018-08" db="EMBL/GenBank/DDBJ databases">
        <authorList>
            <person name="Laetsch R D."/>
            <person name="Stevens L."/>
            <person name="Kumar S."/>
            <person name="Blaxter L. M."/>
        </authorList>
    </citation>
    <scope>NUCLEOTIDE SEQUENCE [LARGE SCALE GENOMIC DNA]</scope>
</reference>
<protein>
    <submittedName>
        <fullName evidence="1">Uncharacterized protein</fullName>
    </submittedName>
</protein>
<keyword evidence="2" id="KW-1185">Reference proteome</keyword>
<dbReference type="EMBL" id="UYRX01000149">
    <property type="protein sequence ID" value="VDK75567.1"/>
    <property type="molecule type" value="Genomic_DNA"/>
</dbReference>
<accession>A0A3P6SSW6</accession>
<proteinExistence type="predicted"/>
<name>A0A3P6SSW6_LITSI</name>
<dbReference type="AlphaFoldDB" id="A0A3P6SSW6"/>
<dbReference type="Proteomes" id="UP000277928">
    <property type="component" value="Unassembled WGS sequence"/>
</dbReference>